<dbReference type="KEGG" id="ptx:ABW99_01745"/>
<organism evidence="1 2">
    <name type="scientific">Pandoraea thiooxydans</name>
    <dbReference type="NCBI Taxonomy" id="445709"/>
    <lineage>
        <taxon>Bacteria</taxon>
        <taxon>Pseudomonadati</taxon>
        <taxon>Pseudomonadota</taxon>
        <taxon>Betaproteobacteria</taxon>
        <taxon>Burkholderiales</taxon>
        <taxon>Burkholderiaceae</taxon>
        <taxon>Pandoraea</taxon>
    </lineage>
</organism>
<dbReference type="EMBL" id="CP011568">
    <property type="protein sequence ID" value="ALX34853.1"/>
    <property type="molecule type" value="Genomic_DNA"/>
</dbReference>
<dbReference type="AlphaFoldDB" id="A0A0U4E711"/>
<accession>A0A0U4E711</accession>
<gene>
    <name evidence="1" type="ORF">ABW99_01745</name>
</gene>
<evidence type="ECO:0008006" key="3">
    <source>
        <dbReference type="Google" id="ProtNLM"/>
    </source>
</evidence>
<name>A0A0U4E711_9BURK</name>
<dbReference type="InterPro" id="IPR018924">
    <property type="entry name" value="DUF2486"/>
</dbReference>
<evidence type="ECO:0000313" key="2">
    <source>
        <dbReference type="Proteomes" id="UP000036700"/>
    </source>
</evidence>
<dbReference type="Proteomes" id="UP000036700">
    <property type="component" value="Chromosome"/>
</dbReference>
<proteinExistence type="predicted"/>
<protein>
    <recommendedName>
        <fullName evidence="3">DUF2486 domain-containing protein</fullName>
    </recommendedName>
</protein>
<dbReference type="Pfam" id="PF10667">
    <property type="entry name" value="DUF2486"/>
    <property type="match status" value="1"/>
</dbReference>
<reference evidence="2" key="1">
    <citation type="submission" date="2015-06" db="EMBL/GenBank/DDBJ databases">
        <authorList>
            <person name="Hoefler B.C."/>
            <person name="Straight P.D."/>
        </authorList>
    </citation>
    <scope>NUCLEOTIDE SEQUENCE [LARGE SCALE GENOMIC DNA]</scope>
    <source>
        <strain evidence="2">DSM 25325</strain>
    </source>
</reference>
<dbReference type="OrthoDB" id="9035715at2"/>
<keyword evidence="2" id="KW-1185">Reference proteome</keyword>
<evidence type="ECO:0000313" key="1">
    <source>
        <dbReference type="EMBL" id="ALX34853.1"/>
    </source>
</evidence>
<dbReference type="RefSeq" id="WP_052892558.1">
    <property type="nucleotide sequence ID" value="NZ_CP011568.3"/>
</dbReference>
<sequence length="118" mass="12828">MNPPESRPPADPSIPVLTEVLKPGEVPAASSPAPAPATAEPLALPHDIAVLAERLSVRLSTQLSKDVTALVEKRCHDALIDHTAWLVQTIARHVSDDLQRQLRDQVRQAVLEELARRG</sequence>
<dbReference type="STRING" id="445709.ABW99_01745"/>